<evidence type="ECO:0000313" key="1">
    <source>
        <dbReference type="EMBL" id="GBF34480.1"/>
    </source>
</evidence>
<name>A0A2L2XE92_9FIRM</name>
<dbReference type="EMBL" id="BFAV01000141">
    <property type="protein sequence ID" value="GBF34480.1"/>
    <property type="molecule type" value="Genomic_DNA"/>
</dbReference>
<evidence type="ECO:0000313" key="2">
    <source>
        <dbReference type="Proteomes" id="UP000239549"/>
    </source>
</evidence>
<protein>
    <submittedName>
        <fullName evidence="1">Uncharacterized protein</fullName>
    </submittedName>
</protein>
<gene>
    <name evidence="1" type="ORF">DCCM_3598</name>
</gene>
<dbReference type="Proteomes" id="UP000239549">
    <property type="component" value="Unassembled WGS sequence"/>
</dbReference>
<dbReference type="AlphaFoldDB" id="A0A2L2XE92"/>
<proteinExistence type="predicted"/>
<keyword evidence="2" id="KW-1185">Reference proteome</keyword>
<organism evidence="1 2">
    <name type="scientific">Desulfocucumis palustris</name>
    <dbReference type="NCBI Taxonomy" id="1898651"/>
    <lineage>
        <taxon>Bacteria</taxon>
        <taxon>Bacillati</taxon>
        <taxon>Bacillota</taxon>
        <taxon>Clostridia</taxon>
        <taxon>Eubacteriales</taxon>
        <taxon>Desulfocucumaceae</taxon>
        <taxon>Desulfocucumis</taxon>
    </lineage>
</organism>
<sequence length="51" mass="5933">MAKNVIAKWLILIYQPYTNIIKRDNGNPYHFPPGLPLKEHSLTNLLKNKES</sequence>
<reference evidence="2" key="1">
    <citation type="submission" date="2018-02" db="EMBL/GenBank/DDBJ databases">
        <title>Genome sequence of Desulfocucumis palustris strain NAW-5.</title>
        <authorList>
            <person name="Watanabe M."/>
            <person name="Kojima H."/>
            <person name="Fukui M."/>
        </authorList>
    </citation>
    <scope>NUCLEOTIDE SEQUENCE [LARGE SCALE GENOMIC DNA]</scope>
    <source>
        <strain evidence="2">NAW-5</strain>
    </source>
</reference>
<comment type="caution">
    <text evidence="1">The sequence shown here is derived from an EMBL/GenBank/DDBJ whole genome shotgun (WGS) entry which is preliminary data.</text>
</comment>
<accession>A0A2L2XE92</accession>